<keyword evidence="1" id="KW-1133">Transmembrane helix</keyword>
<keyword evidence="3" id="KW-1185">Reference proteome</keyword>
<dbReference type="AlphaFoldDB" id="A0A7J6VPS8"/>
<proteinExistence type="predicted"/>
<keyword evidence="1" id="KW-0472">Membrane</keyword>
<evidence type="ECO:0000256" key="1">
    <source>
        <dbReference type="SAM" id="Phobius"/>
    </source>
</evidence>
<organism evidence="2 3">
    <name type="scientific">Thalictrum thalictroides</name>
    <name type="common">Rue-anemone</name>
    <name type="synonym">Anemone thalictroides</name>
    <dbReference type="NCBI Taxonomy" id="46969"/>
    <lineage>
        <taxon>Eukaryota</taxon>
        <taxon>Viridiplantae</taxon>
        <taxon>Streptophyta</taxon>
        <taxon>Embryophyta</taxon>
        <taxon>Tracheophyta</taxon>
        <taxon>Spermatophyta</taxon>
        <taxon>Magnoliopsida</taxon>
        <taxon>Ranunculales</taxon>
        <taxon>Ranunculaceae</taxon>
        <taxon>Thalictroideae</taxon>
        <taxon>Thalictrum</taxon>
    </lineage>
</organism>
<protein>
    <submittedName>
        <fullName evidence="2">Uncharacterized protein</fullName>
    </submittedName>
</protein>
<sequence>MAVGIHQLSSTLSFHSIFSLIPLSQGGYLAATKKKPTYLSLVCLLVVILTRCPTALLRLFSGDEEETYLSLSSLLAGGHLDPVPYCIAV</sequence>
<evidence type="ECO:0000313" key="2">
    <source>
        <dbReference type="EMBL" id="KAF5186781.1"/>
    </source>
</evidence>
<dbReference type="Proteomes" id="UP000554482">
    <property type="component" value="Unassembled WGS sequence"/>
</dbReference>
<name>A0A7J6VPS8_THATH</name>
<reference evidence="2 3" key="1">
    <citation type="submission" date="2020-06" db="EMBL/GenBank/DDBJ databases">
        <title>Transcriptomic and genomic resources for Thalictrum thalictroides and T. hernandezii: Facilitating candidate gene discovery in an emerging model plant lineage.</title>
        <authorList>
            <person name="Arias T."/>
            <person name="Riano-Pachon D.M."/>
            <person name="Di Stilio V.S."/>
        </authorList>
    </citation>
    <scope>NUCLEOTIDE SEQUENCE [LARGE SCALE GENOMIC DNA]</scope>
    <source>
        <strain evidence="3">cv. WT478/WT964</strain>
        <tissue evidence="2">Leaves</tissue>
    </source>
</reference>
<keyword evidence="1" id="KW-0812">Transmembrane</keyword>
<accession>A0A7J6VPS8</accession>
<gene>
    <name evidence="2" type="ORF">FRX31_023628</name>
</gene>
<feature type="transmembrane region" description="Helical" evidence="1">
    <location>
        <begin position="38"/>
        <end position="60"/>
    </location>
</feature>
<evidence type="ECO:0000313" key="3">
    <source>
        <dbReference type="Proteomes" id="UP000554482"/>
    </source>
</evidence>
<dbReference type="EMBL" id="JABWDY010028844">
    <property type="protein sequence ID" value="KAF5186781.1"/>
    <property type="molecule type" value="Genomic_DNA"/>
</dbReference>
<comment type="caution">
    <text evidence="2">The sequence shown here is derived from an EMBL/GenBank/DDBJ whole genome shotgun (WGS) entry which is preliminary data.</text>
</comment>